<dbReference type="EC" id="2.6.1.-" evidence="7"/>
<dbReference type="RefSeq" id="WP_141166055.1">
    <property type="nucleotide sequence ID" value="NZ_VHLH01000007.1"/>
</dbReference>
<dbReference type="CDD" id="cd00609">
    <property type="entry name" value="AAT_like"/>
    <property type="match status" value="1"/>
</dbReference>
<evidence type="ECO:0000313" key="9">
    <source>
        <dbReference type="EMBL" id="TPW30204.1"/>
    </source>
</evidence>
<dbReference type="Gene3D" id="3.90.1150.10">
    <property type="entry name" value="Aspartate Aminotransferase, domain 1"/>
    <property type="match status" value="1"/>
</dbReference>
<dbReference type="AlphaFoldDB" id="A0A506UAX1"/>
<dbReference type="InterPro" id="IPR015422">
    <property type="entry name" value="PyrdxlP-dep_Trfase_small"/>
</dbReference>
<dbReference type="EMBL" id="VHLH01000007">
    <property type="protein sequence ID" value="TPW30204.1"/>
    <property type="molecule type" value="Genomic_DNA"/>
</dbReference>
<gene>
    <name evidence="9" type="ORF">FJU11_05615</name>
</gene>
<evidence type="ECO:0000256" key="6">
    <source>
        <dbReference type="ARBA" id="ARBA00049185"/>
    </source>
</evidence>
<dbReference type="InterPro" id="IPR004838">
    <property type="entry name" value="NHTrfase_class1_PyrdxlP-BS"/>
</dbReference>
<keyword evidence="4 7" id="KW-0808">Transferase</keyword>
<protein>
    <recommendedName>
        <fullName evidence="7">Aminotransferase</fullName>
        <ecNumber evidence="7">2.6.1.-</ecNumber>
    </recommendedName>
</protein>
<keyword evidence="10" id="KW-1185">Reference proteome</keyword>
<name>A0A506UAX1_9HYPH</name>
<evidence type="ECO:0000313" key="10">
    <source>
        <dbReference type="Proteomes" id="UP000320314"/>
    </source>
</evidence>
<dbReference type="GO" id="GO:0030170">
    <property type="term" value="F:pyridoxal phosphate binding"/>
    <property type="evidence" value="ECO:0007669"/>
    <property type="project" value="InterPro"/>
</dbReference>
<evidence type="ECO:0000256" key="1">
    <source>
        <dbReference type="ARBA" id="ARBA00001933"/>
    </source>
</evidence>
<dbReference type="InterPro" id="IPR015421">
    <property type="entry name" value="PyrdxlP-dep_Trfase_major"/>
</dbReference>
<comment type="caution">
    <text evidence="9">The sequence shown here is derived from an EMBL/GenBank/DDBJ whole genome shotgun (WGS) entry which is preliminary data.</text>
</comment>
<comment type="catalytic activity">
    <reaction evidence="6">
        <text>L-aspartate + 2-oxoglutarate = oxaloacetate + L-glutamate</text>
        <dbReference type="Rhea" id="RHEA:21824"/>
        <dbReference type="ChEBI" id="CHEBI:16452"/>
        <dbReference type="ChEBI" id="CHEBI:16810"/>
        <dbReference type="ChEBI" id="CHEBI:29985"/>
        <dbReference type="ChEBI" id="CHEBI:29991"/>
        <dbReference type="EC" id="2.6.1.1"/>
    </reaction>
</comment>
<feature type="domain" description="Aminotransferase class I/classII large" evidence="8">
    <location>
        <begin position="39"/>
        <end position="391"/>
    </location>
</feature>
<dbReference type="Pfam" id="PF00155">
    <property type="entry name" value="Aminotran_1_2"/>
    <property type="match status" value="1"/>
</dbReference>
<dbReference type="SUPFAM" id="SSF53383">
    <property type="entry name" value="PLP-dependent transferases"/>
    <property type="match status" value="1"/>
</dbReference>
<dbReference type="GO" id="GO:0004069">
    <property type="term" value="F:L-aspartate:2-oxoglutarate aminotransferase activity"/>
    <property type="evidence" value="ECO:0007669"/>
    <property type="project" value="UniProtKB-EC"/>
</dbReference>
<dbReference type="InterPro" id="IPR050596">
    <property type="entry name" value="AspAT/PAT-like"/>
</dbReference>
<dbReference type="InterPro" id="IPR015424">
    <property type="entry name" value="PyrdxlP-dep_Trfase"/>
</dbReference>
<dbReference type="Proteomes" id="UP000320314">
    <property type="component" value="Unassembled WGS sequence"/>
</dbReference>
<dbReference type="InterPro" id="IPR004839">
    <property type="entry name" value="Aminotransferase_I/II_large"/>
</dbReference>
<comment type="cofactor">
    <cofactor evidence="1 7">
        <name>pyridoxal 5'-phosphate</name>
        <dbReference type="ChEBI" id="CHEBI:597326"/>
    </cofactor>
</comment>
<evidence type="ECO:0000256" key="2">
    <source>
        <dbReference type="ARBA" id="ARBA00007441"/>
    </source>
</evidence>
<keyword evidence="3 7" id="KW-0032">Aminotransferase</keyword>
<proteinExistence type="inferred from homology"/>
<keyword evidence="5" id="KW-0663">Pyridoxal phosphate</keyword>
<evidence type="ECO:0000256" key="7">
    <source>
        <dbReference type="RuleBase" id="RU000481"/>
    </source>
</evidence>
<dbReference type="GO" id="GO:0006520">
    <property type="term" value="P:amino acid metabolic process"/>
    <property type="evidence" value="ECO:0007669"/>
    <property type="project" value="InterPro"/>
</dbReference>
<accession>A0A506UAX1</accession>
<dbReference type="PROSITE" id="PS00105">
    <property type="entry name" value="AA_TRANSFER_CLASS_1"/>
    <property type="match status" value="1"/>
</dbReference>
<comment type="similarity">
    <text evidence="2 7">Belongs to the class-I pyridoxal-phosphate-dependent aminotransferase family.</text>
</comment>
<evidence type="ECO:0000259" key="8">
    <source>
        <dbReference type="Pfam" id="PF00155"/>
    </source>
</evidence>
<evidence type="ECO:0000256" key="5">
    <source>
        <dbReference type="ARBA" id="ARBA00022898"/>
    </source>
</evidence>
<dbReference type="PANTHER" id="PTHR46383:SF1">
    <property type="entry name" value="ASPARTATE AMINOTRANSFERASE"/>
    <property type="match status" value="1"/>
</dbReference>
<reference evidence="9 10" key="1">
    <citation type="submission" date="2019-06" db="EMBL/GenBank/DDBJ databases">
        <authorList>
            <person name="Li M."/>
        </authorList>
    </citation>
    <scope>NUCLEOTIDE SEQUENCE [LARGE SCALE GENOMIC DNA]</scope>
    <source>
        <strain evidence="9 10">BGMRC6574</strain>
    </source>
</reference>
<organism evidence="9 10">
    <name type="scientific">Pararhizobium mangrovi</name>
    <dbReference type="NCBI Taxonomy" id="2590452"/>
    <lineage>
        <taxon>Bacteria</taxon>
        <taxon>Pseudomonadati</taxon>
        <taxon>Pseudomonadota</taxon>
        <taxon>Alphaproteobacteria</taxon>
        <taxon>Hyphomicrobiales</taxon>
        <taxon>Rhizobiaceae</taxon>
        <taxon>Rhizobium/Agrobacterium group</taxon>
        <taxon>Pararhizobium</taxon>
    </lineage>
</organism>
<dbReference type="Gene3D" id="3.40.640.10">
    <property type="entry name" value="Type I PLP-dependent aspartate aminotransferase-like (Major domain)"/>
    <property type="match status" value="1"/>
</dbReference>
<evidence type="ECO:0000256" key="4">
    <source>
        <dbReference type="ARBA" id="ARBA00022679"/>
    </source>
</evidence>
<sequence>MKRRALAADTALSRIRGDIADLETENIALLAERAGSIEDVITLWYGESDVVTPAFIRQAAKDSLDQGETFYVPEMAARPDLARELSRYQSELHGVNIGLDRSTVAPGGMQAVIIALELIVDKGSNVVYLEPQWPNIRHAIQIAGGEARPVPLDYVEGDWRLDLDRLFDACDARTKAIMFSTPSNPCGWTASPEEQQALLEFSRETGVWIISDEVYNRLYFHGPSAPSMMRLAGEEDLVMCINGFSKAWAMTGWRLGWLNHPASVAPAVRAMTQYMNSGTPPFVQAGALTALRDGEDFVRSVRDRCAQGLSVVYERLGRSNRIRLSNKPKGGMYAFFSVDEADSASAVCARLLEEAHVGLAPGHLFGETSKDFIRMCVCNDPELLEEACRRIEAVM</sequence>
<evidence type="ECO:0000256" key="3">
    <source>
        <dbReference type="ARBA" id="ARBA00022576"/>
    </source>
</evidence>
<dbReference type="OrthoDB" id="9804407at2"/>
<dbReference type="PANTHER" id="PTHR46383">
    <property type="entry name" value="ASPARTATE AMINOTRANSFERASE"/>
    <property type="match status" value="1"/>
</dbReference>